<dbReference type="EMBL" id="MPUH01000003">
    <property type="protein sequence ID" value="OMJ96169.1"/>
    <property type="molecule type" value="Genomic_DNA"/>
</dbReference>
<sequence length="545" mass="63091">MNFFGKMKILCACSAVAKFECHCKAQIQYFCSNCSSKHIEIPNLAHKLQTISIAINDLSSSALINFIKDSLNNINTIKTSISAKMHKIFLALQGHANTALKGISLLRKNLKSLLNILINSPQNICEWNIKRILAQDLQDTIEDLSTWELYSVNFNIEAFEIPWVIFENNYENCVSYKKLEPSYDMKSMIKAKQPIKPAEKNKISSIEIKEIFTEENKLEINKRLERKELVLYCEKNHKLVWSYIVPLEYFLLRGNRIVQCNFCGKEFSRPCWHCSQCVFDVCEECGTNQGIACPKLVCDNGHELLWKCTVAENYKSASNNNSWRCNNCRCLKSTSSWNCNQCKYDICQQCAFKKEVPPIELKSKCILNHNLIQEKHIGKYKCKSCSDYIMNIGHSCFICNFHVCVKCFKNYNLDIPQNPILSCFNKHLLRWNTQRQFGCNACARNMQSSFHCMSCNYDLCFACADYLEDVVRLNIIRTDNNKHQLMERFMLSGSNNYVSSCGSCNKQFVLNNLVFSCEICKFYICITCFKNNRVTQKIRNTFKVI</sequence>
<dbReference type="Proteomes" id="UP000187209">
    <property type="component" value="Unassembled WGS sequence"/>
</dbReference>
<accession>A0A1R2D4I5</accession>
<gene>
    <name evidence="1" type="ORF">SteCoe_352</name>
</gene>
<dbReference type="SUPFAM" id="SSF57889">
    <property type="entry name" value="Cysteine-rich domain"/>
    <property type="match status" value="3"/>
</dbReference>
<reference evidence="1 2" key="1">
    <citation type="submission" date="2016-11" db="EMBL/GenBank/DDBJ databases">
        <title>The macronuclear genome of Stentor coeruleus: a giant cell with tiny introns.</title>
        <authorList>
            <person name="Slabodnick M."/>
            <person name="Ruby J.G."/>
            <person name="Reiff S.B."/>
            <person name="Swart E.C."/>
            <person name="Gosai S."/>
            <person name="Prabakaran S."/>
            <person name="Witkowska E."/>
            <person name="Larue G.E."/>
            <person name="Fisher S."/>
            <person name="Freeman R.M."/>
            <person name="Gunawardena J."/>
            <person name="Chu W."/>
            <person name="Stover N.A."/>
            <person name="Gregory B.D."/>
            <person name="Nowacki M."/>
            <person name="Derisi J."/>
            <person name="Roy S.W."/>
            <person name="Marshall W.F."/>
            <person name="Sood P."/>
        </authorList>
    </citation>
    <scope>NUCLEOTIDE SEQUENCE [LARGE SCALE GENOMIC DNA]</scope>
    <source>
        <strain evidence="1">WM001</strain>
    </source>
</reference>
<keyword evidence="2" id="KW-1185">Reference proteome</keyword>
<organism evidence="1 2">
    <name type="scientific">Stentor coeruleus</name>
    <dbReference type="NCBI Taxonomy" id="5963"/>
    <lineage>
        <taxon>Eukaryota</taxon>
        <taxon>Sar</taxon>
        <taxon>Alveolata</taxon>
        <taxon>Ciliophora</taxon>
        <taxon>Postciliodesmatophora</taxon>
        <taxon>Heterotrichea</taxon>
        <taxon>Heterotrichida</taxon>
        <taxon>Stentoridae</taxon>
        <taxon>Stentor</taxon>
    </lineage>
</organism>
<dbReference type="InterPro" id="IPR046349">
    <property type="entry name" value="C1-like_sf"/>
</dbReference>
<proteinExistence type="predicted"/>
<dbReference type="AlphaFoldDB" id="A0A1R2D4I5"/>
<protein>
    <submittedName>
        <fullName evidence="1">Uncharacterized protein</fullName>
    </submittedName>
</protein>
<evidence type="ECO:0000313" key="1">
    <source>
        <dbReference type="EMBL" id="OMJ96169.1"/>
    </source>
</evidence>
<evidence type="ECO:0000313" key="2">
    <source>
        <dbReference type="Proteomes" id="UP000187209"/>
    </source>
</evidence>
<comment type="caution">
    <text evidence="1">The sequence shown here is derived from an EMBL/GenBank/DDBJ whole genome shotgun (WGS) entry which is preliminary data.</text>
</comment>
<name>A0A1R2D4I5_9CILI</name>